<dbReference type="PANTHER" id="PTHR43333:SF1">
    <property type="entry name" value="D-ISOMER SPECIFIC 2-HYDROXYACID DEHYDROGENASE NAD-BINDING DOMAIN-CONTAINING PROTEIN"/>
    <property type="match status" value="1"/>
</dbReference>
<dbReference type="InterPro" id="IPR029753">
    <property type="entry name" value="D-isomer_DH_CS"/>
</dbReference>
<dbReference type="InterPro" id="IPR006140">
    <property type="entry name" value="D-isomer_DH_NAD-bd"/>
</dbReference>
<dbReference type="Gene3D" id="3.40.50.720">
    <property type="entry name" value="NAD(P)-binding Rossmann-like Domain"/>
    <property type="match status" value="2"/>
</dbReference>
<dbReference type="InterPro" id="IPR036291">
    <property type="entry name" value="NAD(P)-bd_dom_sf"/>
</dbReference>
<keyword evidence="2" id="KW-0520">NAD</keyword>
<proteinExistence type="predicted"/>
<dbReference type="PANTHER" id="PTHR43333">
    <property type="entry name" value="2-HACID_DH_C DOMAIN-CONTAINING PROTEIN"/>
    <property type="match status" value="1"/>
</dbReference>
<dbReference type="Pfam" id="PF02826">
    <property type="entry name" value="2-Hacid_dh_C"/>
    <property type="match status" value="1"/>
</dbReference>
<name>A0ABX0T030_9PSEU</name>
<evidence type="ECO:0000256" key="2">
    <source>
        <dbReference type="ARBA" id="ARBA00023027"/>
    </source>
</evidence>
<reference evidence="4 5" key="1">
    <citation type="submission" date="2020-03" db="EMBL/GenBank/DDBJ databases">
        <title>Sequencing the genomes of 1000 actinobacteria strains.</title>
        <authorList>
            <person name="Klenk H.-P."/>
        </authorList>
    </citation>
    <scope>NUCLEOTIDE SEQUENCE [LARGE SCALE GENOMIC DNA]</scope>
    <source>
        <strain evidence="4 5">DSM 45668</strain>
    </source>
</reference>
<dbReference type="EMBL" id="JAANOU010000001">
    <property type="protein sequence ID" value="NIH81969.1"/>
    <property type="molecule type" value="Genomic_DNA"/>
</dbReference>
<sequence>MPVTVLVPDEDGVRALRELAGVRPVRYSWREPLPAGAAEAEVLVPGAHRPEERAAVLGALPNLKLIQLLSAGAENWIGTVPDGVLLSTCRGAHGGSTAEWVVAVLLSIYRELPGFAAGQAAHRWDPHATGTLQDKRVLVIGAGDLGRQLERRLVAFDARVTMVGVTGRDGVHAVDELPALLPGHDVAVLVVPLTSRTRGMAGAEFLAAMPDGAILVNAARGPVVDTAALLAELRAGRLRAALDVTDPEPLPPDHPLWTAPNVVLTPHVAGSVTGSQRRSYAVVAAEIARYAGGELPNNLVRGEY</sequence>
<evidence type="ECO:0000313" key="4">
    <source>
        <dbReference type="EMBL" id="NIH81969.1"/>
    </source>
</evidence>
<feature type="domain" description="D-isomer specific 2-hydroxyacid dehydrogenase NAD-binding" evidence="3">
    <location>
        <begin position="103"/>
        <end position="269"/>
    </location>
</feature>
<keyword evidence="5" id="KW-1185">Reference proteome</keyword>
<dbReference type="Proteomes" id="UP000754495">
    <property type="component" value="Unassembled WGS sequence"/>
</dbReference>
<dbReference type="SUPFAM" id="SSF51735">
    <property type="entry name" value="NAD(P)-binding Rossmann-fold domains"/>
    <property type="match status" value="1"/>
</dbReference>
<comment type="caution">
    <text evidence="4">The sequence shown here is derived from an EMBL/GenBank/DDBJ whole genome shotgun (WGS) entry which is preliminary data.</text>
</comment>
<organism evidence="4 5">
    <name type="scientific">Amycolatopsis viridis</name>
    <dbReference type="NCBI Taxonomy" id="185678"/>
    <lineage>
        <taxon>Bacteria</taxon>
        <taxon>Bacillati</taxon>
        <taxon>Actinomycetota</taxon>
        <taxon>Actinomycetes</taxon>
        <taxon>Pseudonocardiales</taxon>
        <taxon>Pseudonocardiaceae</taxon>
        <taxon>Amycolatopsis</taxon>
    </lineage>
</organism>
<evidence type="ECO:0000256" key="1">
    <source>
        <dbReference type="ARBA" id="ARBA00023002"/>
    </source>
</evidence>
<protein>
    <submittedName>
        <fullName evidence="4">Phosphoglycerate dehydrogenase-like enzyme</fullName>
    </submittedName>
</protein>
<dbReference type="CDD" id="cd12166">
    <property type="entry name" value="2-Hacid_dh_7"/>
    <property type="match status" value="1"/>
</dbReference>
<evidence type="ECO:0000259" key="3">
    <source>
        <dbReference type="Pfam" id="PF02826"/>
    </source>
</evidence>
<dbReference type="RefSeq" id="WP_167118546.1">
    <property type="nucleotide sequence ID" value="NZ_JAANOU010000001.1"/>
</dbReference>
<dbReference type="PROSITE" id="PS00671">
    <property type="entry name" value="D_2_HYDROXYACID_DH_3"/>
    <property type="match status" value="1"/>
</dbReference>
<evidence type="ECO:0000313" key="5">
    <source>
        <dbReference type="Proteomes" id="UP000754495"/>
    </source>
</evidence>
<keyword evidence="1" id="KW-0560">Oxidoreductase</keyword>
<accession>A0ABX0T030</accession>
<dbReference type="SUPFAM" id="SSF52283">
    <property type="entry name" value="Formate/glycerate dehydrogenase catalytic domain-like"/>
    <property type="match status" value="1"/>
</dbReference>
<gene>
    <name evidence="4" type="ORF">FHX46_004499</name>
</gene>